<accession>A0A089NQD0</accession>
<keyword evidence="3" id="KW-1185">Reference proteome</keyword>
<dbReference type="EMBL" id="CP003811">
    <property type="protein sequence ID" value="AIQ88745.1"/>
    <property type="molecule type" value="Genomic_DNA"/>
</dbReference>
<reference evidence="2 3" key="1">
    <citation type="journal article" date="2014" name="PLoS ONE">
        <title>Genome Information of Methylobacterium oryzae, a Plant-Probiotic Methylotroph in the Phyllosphere.</title>
        <authorList>
            <person name="Kwak M.J."/>
            <person name="Jeong H."/>
            <person name="Madhaiyan M."/>
            <person name="Lee Y."/>
            <person name="Sa T.M."/>
            <person name="Oh T.K."/>
            <person name="Kim J.F."/>
        </authorList>
    </citation>
    <scope>NUCLEOTIDE SEQUENCE [LARGE SCALE GENOMIC DNA]</scope>
    <source>
        <strain evidence="2 3">CBMB20</strain>
    </source>
</reference>
<dbReference type="KEGG" id="mor:MOC_0990"/>
<evidence type="ECO:0000313" key="3">
    <source>
        <dbReference type="Proteomes" id="UP000029492"/>
    </source>
</evidence>
<dbReference type="Proteomes" id="UP000029492">
    <property type="component" value="Chromosome"/>
</dbReference>
<dbReference type="STRING" id="693986.MOC_0990"/>
<gene>
    <name evidence="2" type="ORF">MOC_0990</name>
</gene>
<dbReference type="HOGENOM" id="CLU_2220061_0_0_5"/>
<protein>
    <submittedName>
        <fullName evidence="2">Protein of unassigned function</fullName>
    </submittedName>
</protein>
<evidence type="ECO:0000313" key="2">
    <source>
        <dbReference type="EMBL" id="AIQ88745.1"/>
    </source>
</evidence>
<feature type="region of interest" description="Disordered" evidence="1">
    <location>
        <begin position="1"/>
        <end position="27"/>
    </location>
</feature>
<sequence>MPKAGAGCVSRVRGAGQNRLRREDDDGAFDRKADDRRVAPEWGDRWTAAAHARCVTAQTEEPVRRPQRADGADTFRDDLGQWRASIRCRKLNTARYWALIAFESMV</sequence>
<evidence type="ECO:0000256" key="1">
    <source>
        <dbReference type="SAM" id="MobiDB-lite"/>
    </source>
</evidence>
<organism evidence="2 3">
    <name type="scientific">Methylobacterium oryzae CBMB20</name>
    <dbReference type="NCBI Taxonomy" id="693986"/>
    <lineage>
        <taxon>Bacteria</taxon>
        <taxon>Pseudomonadati</taxon>
        <taxon>Pseudomonadota</taxon>
        <taxon>Alphaproteobacteria</taxon>
        <taxon>Hyphomicrobiales</taxon>
        <taxon>Methylobacteriaceae</taxon>
        <taxon>Methylobacterium</taxon>
    </lineage>
</organism>
<name>A0A089NQD0_9HYPH</name>
<dbReference type="AlphaFoldDB" id="A0A089NQD0"/>
<proteinExistence type="predicted"/>